<evidence type="ECO:0000313" key="10">
    <source>
        <dbReference type="EMBL" id="BEQ13408.1"/>
    </source>
</evidence>
<evidence type="ECO:0000256" key="3">
    <source>
        <dbReference type="ARBA" id="ARBA00022485"/>
    </source>
</evidence>
<keyword evidence="4" id="KW-0479">Metal-binding</keyword>
<dbReference type="Gene3D" id="3.50.50.60">
    <property type="entry name" value="FAD/NAD(P)-binding domain"/>
    <property type="match status" value="1"/>
</dbReference>
<dbReference type="GO" id="GO:0051539">
    <property type="term" value="F:4 iron, 4 sulfur cluster binding"/>
    <property type="evidence" value="ECO:0007669"/>
    <property type="project" value="UniProtKB-KW"/>
</dbReference>
<dbReference type="GO" id="GO:0016491">
    <property type="term" value="F:oxidoreductase activity"/>
    <property type="evidence" value="ECO:0007669"/>
    <property type="project" value="UniProtKB-KW"/>
</dbReference>
<keyword evidence="5" id="KW-0274">FAD</keyword>
<sequence>MDKNQACYLCKGCGLGEALDFDNLQEVVEEAGIGEVKFHDALCSPDGVALIQGDVDGGVNAVLIGACSSRVKNDEFNFGPQVIVERASLREQALLCSEAEYEGEEEAGEDRQMLAADYLRMSAVKLAKSNVPVPFQLELEPETALMVVGGGVAGINAALAAAKTGTQVYLVEKEGALGGFLGKMAKLAPENPPYQELEDPGLEALVAQVEADEKIKVYTGTTVDKTEGAPGNFTVTLTGGDSFRCGAIVQATGWLPYEPEKLADELAYGTSPNIITNVDMEAKAKGGDLGGLGAVAFIQCAGSRDQNHLPYCSAVCCTVSLKQAMLVKEANPEAAVYVIYKDIRTPGQSEEVYREAQRKGVVFIRRDEDYPKISESGGKLAIETKDMTLNDTVEIDELDLVVLATGMKPNNPKVVDAPLVALGMDQEAAKKLAAEAKAACDSWSVLNLQYRQGPNLPTLKYAYPDSHFICFPYETRRTGIYAAGTVRRPMRVTQAVEDATGAALKAIQAARAAAEGVAVHPRSGDMSFPEFAMQRCTQCKRCTEECPFGAINEDEKANPLPNPTRCRRCGVCMGACPERIISFKNYSVDMIGSMIKSIEVPEEDEEKPRVVVLACENDALPAIDMAARKGHKWSPYVRFIPVRCLGSINLVWIADALSSGIDGVMLFGCRHGDDYQCHFIKGSELANVRMSKISETLDRLVLESDRVRVEEISFNEVDRIPEIISEFMETIEEVGPNPYKGF</sequence>
<keyword evidence="6" id="KW-0560">Oxidoreductase</keyword>
<dbReference type="Pfam" id="PF12831">
    <property type="entry name" value="FAD_oxidored"/>
    <property type="match status" value="1"/>
</dbReference>
<keyword evidence="3" id="KW-0004">4Fe-4S</keyword>
<keyword evidence="5" id="KW-0285">Flavoprotein</keyword>
<accession>A0AAU9EUE3</accession>
<evidence type="ECO:0000256" key="6">
    <source>
        <dbReference type="ARBA" id="ARBA00023002"/>
    </source>
</evidence>
<dbReference type="PRINTS" id="PR00411">
    <property type="entry name" value="PNDRDTASEI"/>
</dbReference>
<keyword evidence="7" id="KW-0408">Iron</keyword>
<dbReference type="PRINTS" id="PR00368">
    <property type="entry name" value="FADPNR"/>
</dbReference>
<dbReference type="SUPFAM" id="SSF54862">
    <property type="entry name" value="4Fe-4S ferredoxins"/>
    <property type="match status" value="1"/>
</dbReference>
<reference evidence="11" key="1">
    <citation type="journal article" date="2023" name="Arch. Microbiol.">
        <title>Desulfoferula mesophilus gen. nov. sp. nov., a mesophilic sulfate-reducing bacterium isolated from a brackish lake sediment.</title>
        <authorList>
            <person name="Watanabe T."/>
            <person name="Yabe T."/>
            <person name="Tsuji J.M."/>
            <person name="Fukui M."/>
        </authorList>
    </citation>
    <scope>NUCLEOTIDE SEQUENCE [LARGE SCALE GENOMIC DNA]</scope>
    <source>
        <strain evidence="11">12FAK</strain>
    </source>
</reference>
<dbReference type="PROSITE" id="PS00198">
    <property type="entry name" value="4FE4S_FER_1"/>
    <property type="match status" value="2"/>
</dbReference>
<organism evidence="10 11">
    <name type="scientific">Desulfoferula mesophila</name>
    <dbReference type="NCBI Taxonomy" id="3058419"/>
    <lineage>
        <taxon>Bacteria</taxon>
        <taxon>Pseudomonadati</taxon>
        <taxon>Thermodesulfobacteriota</taxon>
        <taxon>Desulfarculia</taxon>
        <taxon>Desulfarculales</taxon>
        <taxon>Desulfarculaceae</taxon>
        <taxon>Desulfoferula</taxon>
    </lineage>
</organism>
<dbReference type="InterPro" id="IPR039650">
    <property type="entry name" value="HdrA-like"/>
</dbReference>
<dbReference type="PANTHER" id="PTHR43498">
    <property type="entry name" value="FERREDOXIN:COB-COM HETERODISULFIDE REDUCTASE SUBUNIT A"/>
    <property type="match status" value="1"/>
</dbReference>
<dbReference type="SUPFAM" id="SSF51905">
    <property type="entry name" value="FAD/NAD(P)-binding domain"/>
    <property type="match status" value="1"/>
</dbReference>
<protein>
    <submittedName>
        <fullName evidence="10">Heterodisulfide reductase subunit A</fullName>
    </submittedName>
</protein>
<dbReference type="InterPro" id="IPR017896">
    <property type="entry name" value="4Fe4S_Fe-S-bd"/>
</dbReference>
<comment type="similarity">
    <text evidence="2">Belongs to the HdrA family.</text>
</comment>
<dbReference type="Proteomes" id="UP001366166">
    <property type="component" value="Chromosome"/>
</dbReference>
<proteinExistence type="inferred from homology"/>
<comment type="cofactor">
    <cofactor evidence="1">
        <name>FAD</name>
        <dbReference type="ChEBI" id="CHEBI:57692"/>
    </cofactor>
</comment>
<feature type="domain" description="4Fe-4S ferredoxin-type" evidence="9">
    <location>
        <begin position="527"/>
        <end position="556"/>
    </location>
</feature>
<feature type="domain" description="4Fe-4S ferredoxin-type" evidence="9">
    <location>
        <begin position="557"/>
        <end position="586"/>
    </location>
</feature>
<evidence type="ECO:0000256" key="5">
    <source>
        <dbReference type="ARBA" id="ARBA00022827"/>
    </source>
</evidence>
<evidence type="ECO:0000256" key="1">
    <source>
        <dbReference type="ARBA" id="ARBA00001974"/>
    </source>
</evidence>
<dbReference type="PANTHER" id="PTHR43498:SF1">
    <property type="entry name" value="COB--COM HETERODISULFIDE REDUCTASE IRON-SULFUR SUBUNIT A"/>
    <property type="match status" value="1"/>
</dbReference>
<dbReference type="RefSeq" id="WP_338605072.1">
    <property type="nucleotide sequence ID" value="NZ_AP028679.1"/>
</dbReference>
<keyword evidence="11" id="KW-1185">Reference proteome</keyword>
<evidence type="ECO:0000256" key="4">
    <source>
        <dbReference type="ARBA" id="ARBA00022723"/>
    </source>
</evidence>
<evidence type="ECO:0000256" key="2">
    <source>
        <dbReference type="ARBA" id="ARBA00006561"/>
    </source>
</evidence>
<name>A0AAU9EUE3_9BACT</name>
<dbReference type="Pfam" id="PF02662">
    <property type="entry name" value="FlpD"/>
    <property type="match status" value="1"/>
</dbReference>
<dbReference type="KEGG" id="dmp:FAK_04740"/>
<gene>
    <name evidence="10" type="ORF">FAK_04740</name>
</gene>
<dbReference type="InterPro" id="IPR003813">
    <property type="entry name" value="MvhD/FlpD"/>
</dbReference>
<dbReference type="Gene3D" id="3.30.70.20">
    <property type="match status" value="1"/>
</dbReference>
<dbReference type="PROSITE" id="PS51379">
    <property type="entry name" value="4FE4S_FER_2"/>
    <property type="match status" value="2"/>
</dbReference>
<evidence type="ECO:0000256" key="8">
    <source>
        <dbReference type="ARBA" id="ARBA00023014"/>
    </source>
</evidence>
<dbReference type="InterPro" id="IPR036188">
    <property type="entry name" value="FAD/NAD-bd_sf"/>
</dbReference>
<dbReference type="AlphaFoldDB" id="A0AAU9EUE3"/>
<dbReference type="EMBL" id="AP028679">
    <property type="protein sequence ID" value="BEQ13408.1"/>
    <property type="molecule type" value="Genomic_DNA"/>
</dbReference>
<evidence type="ECO:0000259" key="9">
    <source>
        <dbReference type="PROSITE" id="PS51379"/>
    </source>
</evidence>
<keyword evidence="8" id="KW-0411">Iron-sulfur</keyword>
<dbReference type="InterPro" id="IPR017900">
    <property type="entry name" value="4Fe4S_Fe_S_CS"/>
</dbReference>
<dbReference type="GO" id="GO:0046872">
    <property type="term" value="F:metal ion binding"/>
    <property type="evidence" value="ECO:0007669"/>
    <property type="project" value="UniProtKB-KW"/>
</dbReference>
<evidence type="ECO:0000256" key="7">
    <source>
        <dbReference type="ARBA" id="ARBA00023004"/>
    </source>
</evidence>
<dbReference type="Pfam" id="PF13187">
    <property type="entry name" value="Fer4_9"/>
    <property type="match status" value="1"/>
</dbReference>
<evidence type="ECO:0000313" key="11">
    <source>
        <dbReference type="Proteomes" id="UP001366166"/>
    </source>
</evidence>